<dbReference type="EMBL" id="JAWZYT010005001">
    <property type="protein sequence ID" value="KAK4291931.1"/>
    <property type="molecule type" value="Genomic_DNA"/>
</dbReference>
<protein>
    <recommendedName>
        <fullName evidence="5">FAD-dependent oxidoreductase domain containing 2</fullName>
    </recommendedName>
</protein>
<dbReference type="GO" id="GO:0005788">
    <property type="term" value="C:endoplasmic reticulum lumen"/>
    <property type="evidence" value="ECO:0007669"/>
    <property type="project" value="TreeGrafter"/>
</dbReference>
<dbReference type="GO" id="GO:0050660">
    <property type="term" value="F:flavin adenine dinucleotide binding"/>
    <property type="evidence" value="ECO:0007669"/>
    <property type="project" value="TreeGrafter"/>
</dbReference>
<feature type="non-terminal residue" evidence="3">
    <location>
        <position position="1"/>
    </location>
</feature>
<gene>
    <name evidence="3" type="ORF">Pmani_035265</name>
</gene>
<accession>A0AAE1NN74</accession>
<dbReference type="InterPro" id="IPR050982">
    <property type="entry name" value="Auxin_biosynth/cation_transpt"/>
</dbReference>
<dbReference type="Gene3D" id="3.50.50.60">
    <property type="entry name" value="FAD/NAD(P)-binding domain"/>
    <property type="match status" value="1"/>
</dbReference>
<dbReference type="GO" id="GO:0036503">
    <property type="term" value="P:ERAD pathway"/>
    <property type="evidence" value="ECO:0007669"/>
    <property type="project" value="TreeGrafter"/>
</dbReference>
<proteinExistence type="predicted"/>
<feature type="compositionally biased region" description="Acidic residues" evidence="2">
    <location>
        <begin position="558"/>
        <end position="567"/>
    </location>
</feature>
<name>A0AAE1NN74_9EUCA</name>
<comment type="caution">
    <text evidence="3">The sequence shown here is derived from an EMBL/GenBank/DDBJ whole genome shotgun (WGS) entry which is preliminary data.</text>
</comment>
<feature type="region of interest" description="Disordered" evidence="2">
    <location>
        <begin position="220"/>
        <end position="241"/>
    </location>
</feature>
<dbReference type="Proteomes" id="UP001292094">
    <property type="component" value="Unassembled WGS sequence"/>
</dbReference>
<organism evidence="3 4">
    <name type="scientific">Petrolisthes manimaculis</name>
    <dbReference type="NCBI Taxonomy" id="1843537"/>
    <lineage>
        <taxon>Eukaryota</taxon>
        <taxon>Metazoa</taxon>
        <taxon>Ecdysozoa</taxon>
        <taxon>Arthropoda</taxon>
        <taxon>Crustacea</taxon>
        <taxon>Multicrustacea</taxon>
        <taxon>Malacostraca</taxon>
        <taxon>Eumalacostraca</taxon>
        <taxon>Eucarida</taxon>
        <taxon>Decapoda</taxon>
        <taxon>Pleocyemata</taxon>
        <taxon>Anomura</taxon>
        <taxon>Galatheoidea</taxon>
        <taxon>Porcellanidae</taxon>
        <taxon>Petrolisthes</taxon>
    </lineage>
</organism>
<evidence type="ECO:0000256" key="2">
    <source>
        <dbReference type="SAM" id="MobiDB-lite"/>
    </source>
</evidence>
<feature type="region of interest" description="Disordered" evidence="2">
    <location>
        <begin position="543"/>
        <end position="597"/>
    </location>
</feature>
<keyword evidence="4" id="KW-1185">Reference proteome</keyword>
<dbReference type="SUPFAM" id="SSF51905">
    <property type="entry name" value="FAD/NAD(P)-binding domain"/>
    <property type="match status" value="1"/>
</dbReference>
<sequence>AVSSVCTLAPSPHQHQQEIHRAIQPEFNLRHDWNSLLSHDPSLLFQHYSSDFFPDADAMVRYLNDYTEKLGLRVNTTPKYVVVATGVDVPNIPTFPGSDLLMGYEHLPTDPTFYQGKNILILGRGNAAFETADAIYGNTNMVHMVSRSRARMAWNTHYVGDLRAVNNGLLDTYQLKSLDGVLEASVEEMMLEQRGSKVFVMFPSSNHQQQQQHSNLNQHHNYHHHHHHHHHQQHRPLHTPVSESVGEAESDFDNFSLREGYHYVLRCLGFKFDFSLFHNSTVPGEVGWPQHQENQVPRHQTQLRSQERSRTLLCRHQHTLTRFPKVCRRFHSRLQIHGDLLNVLVARINQGSATYQMFGVLADIVLFRDEGKSFEFLEEFPMQLLARLEEMTGRSGGEVMVLTMEYGPDFSGPDKDTFRTDRATGDPLEAHRSNFLHPVLYYYRRLPTEAEMLHKWGKLPLPRPARLHHVLEDFNTLWTAQESHILPLRRFLETVTELDLRHHYAHTCLLHSLTRHNPPPTCIMQGRRNIWHTQGVARLNRSSSFHTSDAQHLRQDNGGEEEEEEDGAMAVFPPFLGSTTATTAAATPPHHLASATS</sequence>
<evidence type="ECO:0000256" key="1">
    <source>
        <dbReference type="ARBA" id="ARBA00023002"/>
    </source>
</evidence>
<evidence type="ECO:0008006" key="5">
    <source>
        <dbReference type="Google" id="ProtNLM"/>
    </source>
</evidence>
<feature type="compositionally biased region" description="Low complexity" evidence="2">
    <location>
        <begin position="578"/>
        <end position="597"/>
    </location>
</feature>
<dbReference type="InterPro" id="IPR036188">
    <property type="entry name" value="FAD/NAD-bd_sf"/>
</dbReference>
<dbReference type="PANTHER" id="PTHR43539">
    <property type="entry name" value="FLAVIN-BINDING MONOOXYGENASE-LIKE PROTEIN (AFU_ORTHOLOGUE AFUA_4G09220)"/>
    <property type="match status" value="1"/>
</dbReference>
<evidence type="ECO:0000313" key="4">
    <source>
        <dbReference type="Proteomes" id="UP001292094"/>
    </source>
</evidence>
<dbReference type="AlphaFoldDB" id="A0AAE1NN74"/>
<dbReference type="Pfam" id="PF13738">
    <property type="entry name" value="Pyr_redox_3"/>
    <property type="match status" value="1"/>
</dbReference>
<evidence type="ECO:0000313" key="3">
    <source>
        <dbReference type="EMBL" id="KAK4291931.1"/>
    </source>
</evidence>
<reference evidence="3" key="1">
    <citation type="submission" date="2023-11" db="EMBL/GenBank/DDBJ databases">
        <title>Genome assemblies of two species of porcelain crab, Petrolisthes cinctipes and Petrolisthes manimaculis (Anomura: Porcellanidae).</title>
        <authorList>
            <person name="Angst P."/>
        </authorList>
    </citation>
    <scope>NUCLEOTIDE SEQUENCE</scope>
    <source>
        <strain evidence="3">PB745_02</strain>
        <tissue evidence="3">Gill</tissue>
    </source>
</reference>
<keyword evidence="1" id="KW-0560">Oxidoreductase</keyword>
<dbReference type="GO" id="GO:0004497">
    <property type="term" value="F:monooxygenase activity"/>
    <property type="evidence" value="ECO:0007669"/>
    <property type="project" value="TreeGrafter"/>
</dbReference>
<dbReference type="PANTHER" id="PTHR43539:SF23">
    <property type="entry name" value="FAD-DEPENDENT OXIDOREDUCTASE DOMAIN-CONTAINING PROTEIN 2"/>
    <property type="match status" value="1"/>
</dbReference>
<feature type="compositionally biased region" description="Basic residues" evidence="2">
    <location>
        <begin position="220"/>
        <end position="237"/>
    </location>
</feature>